<evidence type="ECO:0000313" key="2">
    <source>
        <dbReference type="Proteomes" id="UP001632037"/>
    </source>
</evidence>
<dbReference type="AlphaFoldDB" id="A0ABD3FTS7"/>
<proteinExistence type="predicted"/>
<protein>
    <submittedName>
        <fullName evidence="1">Uncharacterized protein</fullName>
    </submittedName>
</protein>
<gene>
    <name evidence="1" type="ORF">V7S43_004619</name>
</gene>
<dbReference type="Proteomes" id="UP001632037">
    <property type="component" value="Unassembled WGS sequence"/>
</dbReference>
<sequence>MDDSLVPECAQKLEEKYGDLAAFSTTSAATDLVTFISEYGNDFSTTVYGVGDGSRWVERAMHLDPAEVTGYVLDNIATTVGVPPNQFLNASSMGGPFSEVAETILDLCDEDAACRSRFKKMGLKATLKHLMAKLDKNPNSKCAKALKTAKTNQDDDPPSFVLRYLLGALISQEITRTLVPAFVYRILRCAQKDVDVLKFFMEVLKKTDSKNEDTAMMSFILDNLILGSEGWESPTPSVSEMKERIEAATLDLWASYTKVPTHCAYSKEKSPACDKLKLGNYKGNGIIYERDEYWNKAAKIPDQASVMIMSSEMDPNSPSQYSEYQLAALEGEKKKLFTFKYTAGSNVVDGQSLPICGMKLLATFVTNEGDFSKMNTTCFEKDAQSTFNWTVPTDYLYAYMSTDDAFDGEFDLSLSEKVKAEAEGSAEPSSAASDGSLSLWISGSGLAEVISFLSGSKRGSVDSLEAHSKAAPSDGTVRVVK</sequence>
<accession>A0ABD3FTS7</accession>
<comment type="caution">
    <text evidence="1">The sequence shown here is derived from an EMBL/GenBank/DDBJ whole genome shotgun (WGS) entry which is preliminary data.</text>
</comment>
<evidence type="ECO:0000313" key="1">
    <source>
        <dbReference type="EMBL" id="KAL3670308.1"/>
    </source>
</evidence>
<keyword evidence="2" id="KW-1185">Reference proteome</keyword>
<organism evidence="1 2">
    <name type="scientific">Phytophthora oleae</name>
    <dbReference type="NCBI Taxonomy" id="2107226"/>
    <lineage>
        <taxon>Eukaryota</taxon>
        <taxon>Sar</taxon>
        <taxon>Stramenopiles</taxon>
        <taxon>Oomycota</taxon>
        <taxon>Peronosporomycetes</taxon>
        <taxon>Peronosporales</taxon>
        <taxon>Peronosporaceae</taxon>
        <taxon>Phytophthora</taxon>
    </lineage>
</organism>
<name>A0ABD3FTS7_9STRA</name>
<reference evidence="1 2" key="1">
    <citation type="submission" date="2024-09" db="EMBL/GenBank/DDBJ databases">
        <title>Genome sequencing and assembly of Phytophthora oleae, isolate VK10A, causative agent of rot of olive drupes.</title>
        <authorList>
            <person name="Conti Taguali S."/>
            <person name="Riolo M."/>
            <person name="La Spada F."/>
            <person name="Cacciola S.O."/>
            <person name="Dionisio G."/>
        </authorList>
    </citation>
    <scope>NUCLEOTIDE SEQUENCE [LARGE SCALE GENOMIC DNA]</scope>
    <source>
        <strain evidence="1 2">VK10A</strain>
    </source>
</reference>
<dbReference type="EMBL" id="JBIMZQ010000007">
    <property type="protein sequence ID" value="KAL3670308.1"/>
    <property type="molecule type" value="Genomic_DNA"/>
</dbReference>